<protein>
    <submittedName>
        <fullName evidence="6">Transcriptional regulator, TetR family</fullName>
    </submittedName>
</protein>
<evidence type="ECO:0000256" key="3">
    <source>
        <dbReference type="ARBA" id="ARBA00023163"/>
    </source>
</evidence>
<dbReference type="PANTHER" id="PTHR43479:SF11">
    <property type="entry name" value="ACREF_ENVCD OPERON REPRESSOR-RELATED"/>
    <property type="match status" value="1"/>
</dbReference>
<dbReference type="RefSeq" id="WP_075072143.1">
    <property type="nucleotide sequence ID" value="NZ_DF967972.1"/>
</dbReference>
<evidence type="ECO:0000256" key="4">
    <source>
        <dbReference type="PROSITE-ProRule" id="PRU00335"/>
    </source>
</evidence>
<keyword evidence="1" id="KW-0805">Transcription regulation</keyword>
<dbReference type="InterPro" id="IPR001647">
    <property type="entry name" value="HTH_TetR"/>
</dbReference>
<dbReference type="Proteomes" id="UP000055060">
    <property type="component" value="Unassembled WGS sequence"/>
</dbReference>
<evidence type="ECO:0000256" key="2">
    <source>
        <dbReference type="ARBA" id="ARBA00023125"/>
    </source>
</evidence>
<dbReference type="STRING" id="360412.LARV_00478"/>
<accession>A0A0S7BEB3</accession>
<dbReference type="GO" id="GO:0003677">
    <property type="term" value="F:DNA binding"/>
    <property type="evidence" value="ECO:0007669"/>
    <property type="project" value="UniProtKB-UniRule"/>
</dbReference>
<dbReference type="PRINTS" id="PR00455">
    <property type="entry name" value="HTHTETR"/>
</dbReference>
<dbReference type="PANTHER" id="PTHR43479">
    <property type="entry name" value="ACREF/ENVCD OPERON REPRESSOR-RELATED"/>
    <property type="match status" value="1"/>
</dbReference>
<feature type="DNA-binding region" description="H-T-H motif" evidence="4">
    <location>
        <begin position="32"/>
        <end position="51"/>
    </location>
</feature>
<dbReference type="InterPro" id="IPR050624">
    <property type="entry name" value="HTH-type_Tx_Regulator"/>
</dbReference>
<dbReference type="SUPFAM" id="SSF48498">
    <property type="entry name" value="Tetracyclin repressor-like, C-terminal domain"/>
    <property type="match status" value="1"/>
</dbReference>
<proteinExistence type="predicted"/>
<evidence type="ECO:0000259" key="5">
    <source>
        <dbReference type="PROSITE" id="PS50977"/>
    </source>
</evidence>
<dbReference type="EMBL" id="DF967972">
    <property type="protein sequence ID" value="GAP12742.1"/>
    <property type="molecule type" value="Genomic_DNA"/>
</dbReference>
<dbReference type="Pfam" id="PF13305">
    <property type="entry name" value="TetR_C_33"/>
    <property type="match status" value="1"/>
</dbReference>
<name>A0A0S7BEB3_9CHLR</name>
<gene>
    <name evidence="6" type="ORF">LARV_00478</name>
</gene>
<dbReference type="Pfam" id="PF00440">
    <property type="entry name" value="TetR_N"/>
    <property type="match status" value="1"/>
</dbReference>
<dbReference type="PROSITE" id="PS50977">
    <property type="entry name" value="HTH_TETR_2"/>
    <property type="match status" value="1"/>
</dbReference>
<evidence type="ECO:0000313" key="6">
    <source>
        <dbReference type="EMBL" id="GAP12742.1"/>
    </source>
</evidence>
<dbReference type="InterPro" id="IPR025996">
    <property type="entry name" value="MT1864/Rv1816-like_C"/>
</dbReference>
<keyword evidence="2 4" id="KW-0238">DNA-binding</keyword>
<dbReference type="SUPFAM" id="SSF46689">
    <property type="entry name" value="Homeodomain-like"/>
    <property type="match status" value="1"/>
</dbReference>
<dbReference type="Gene3D" id="1.10.357.10">
    <property type="entry name" value="Tetracycline Repressor, domain 2"/>
    <property type="match status" value="1"/>
</dbReference>
<dbReference type="AlphaFoldDB" id="A0A0S7BEB3"/>
<evidence type="ECO:0000313" key="7">
    <source>
        <dbReference type="Proteomes" id="UP000055060"/>
    </source>
</evidence>
<sequence length="209" mass="22738">MSLDNYHHGDLKNALIQAGIEILAEEGVGGLSLRKAARRAGVSHAAPYAHFADKQTLIAAIASDGHARIHERIEKVLADHPEDPLRQLVGAAWAYVQFGLEAPAHYKITFSGAIQDEHGHPEFMEISQRNMQVLKAIVERCRAAGIMDSGGMDAELQAVSLWGLIHGLVSLWIQGQLPSHLMQRITPEAMLIAALQQVVKTPIAKDVLA</sequence>
<dbReference type="OrthoDB" id="9179041at2"/>
<dbReference type="InterPro" id="IPR036271">
    <property type="entry name" value="Tet_transcr_reg_TetR-rel_C_sf"/>
</dbReference>
<keyword evidence="3" id="KW-0804">Transcription</keyword>
<feature type="domain" description="HTH tetR-type" evidence="5">
    <location>
        <begin position="9"/>
        <end position="69"/>
    </location>
</feature>
<organism evidence="6">
    <name type="scientific">Longilinea arvoryzae</name>
    <dbReference type="NCBI Taxonomy" id="360412"/>
    <lineage>
        <taxon>Bacteria</taxon>
        <taxon>Bacillati</taxon>
        <taxon>Chloroflexota</taxon>
        <taxon>Anaerolineae</taxon>
        <taxon>Anaerolineales</taxon>
        <taxon>Anaerolineaceae</taxon>
        <taxon>Longilinea</taxon>
    </lineage>
</organism>
<dbReference type="InterPro" id="IPR009057">
    <property type="entry name" value="Homeodomain-like_sf"/>
</dbReference>
<evidence type="ECO:0000256" key="1">
    <source>
        <dbReference type="ARBA" id="ARBA00023015"/>
    </source>
</evidence>
<keyword evidence="7" id="KW-1185">Reference proteome</keyword>
<reference evidence="6" key="1">
    <citation type="submission" date="2015-07" db="EMBL/GenBank/DDBJ databases">
        <title>Draft Genome Sequences of Anaerolinea thermolimosa IMO-1, Bellilinea caldifistulae GOMI-1, Leptolinea tardivitalis YMTK-2, Levilinea saccharolytica KIBI-1,Longilinea arvoryzae KOME-1, Previously Described as Members of the Anaerolineaceae (Chloroflexi).</title>
        <authorList>
            <person name="Sekiguchi Y."/>
            <person name="Ohashi A."/>
            <person name="Matsuura N."/>
            <person name="Tourlousse M.D."/>
        </authorList>
    </citation>
    <scope>NUCLEOTIDE SEQUENCE [LARGE SCALE GENOMIC DNA]</scope>
    <source>
        <strain evidence="6">KOME-1</strain>
    </source>
</reference>